<dbReference type="eggNOG" id="COG4849">
    <property type="taxonomic scope" value="Bacteria"/>
</dbReference>
<dbReference type="Pfam" id="PF08843">
    <property type="entry name" value="AbiEii"/>
    <property type="match status" value="1"/>
</dbReference>
<dbReference type="RefSeq" id="WP_038372217.1">
    <property type="nucleotide sequence ID" value="NZ_KK069993.1"/>
</dbReference>
<evidence type="ECO:0000313" key="1">
    <source>
        <dbReference type="EMBL" id="EWS81390.1"/>
    </source>
</evidence>
<dbReference type="HOGENOM" id="CLU_069344_1_0_11"/>
<dbReference type="STRING" id="396014.BF93_17630"/>
<dbReference type="AlphaFoldDB" id="Z9JSN3"/>
<name>Z9JSN3_9MICO</name>
<evidence type="ECO:0008006" key="3">
    <source>
        <dbReference type="Google" id="ProtNLM"/>
    </source>
</evidence>
<organism evidence="1 2">
    <name type="scientific">Brachybacterium phenoliresistens</name>
    <dbReference type="NCBI Taxonomy" id="396014"/>
    <lineage>
        <taxon>Bacteria</taxon>
        <taxon>Bacillati</taxon>
        <taxon>Actinomycetota</taxon>
        <taxon>Actinomycetes</taxon>
        <taxon>Micrococcales</taxon>
        <taxon>Dermabacteraceae</taxon>
        <taxon>Brachybacterium</taxon>
    </lineage>
</organism>
<dbReference type="EMBL" id="JDYK01000008">
    <property type="protein sequence ID" value="EWS81390.1"/>
    <property type="molecule type" value="Genomic_DNA"/>
</dbReference>
<reference evidence="1 2" key="1">
    <citation type="submission" date="2014-02" db="EMBL/GenBank/DDBJ databases">
        <title>Genome sequence of Brachybacterium phenoliresistens strain W13A50.</title>
        <authorList>
            <person name="Wang X."/>
        </authorList>
    </citation>
    <scope>NUCLEOTIDE SEQUENCE [LARGE SCALE GENOMIC DNA]</scope>
    <source>
        <strain evidence="1 2">W13A50</strain>
    </source>
</reference>
<proteinExistence type="predicted"/>
<dbReference type="PATRIC" id="fig|396014.3.peg.1869"/>
<evidence type="ECO:0000313" key="2">
    <source>
        <dbReference type="Proteomes" id="UP000023067"/>
    </source>
</evidence>
<dbReference type="InterPro" id="IPR014942">
    <property type="entry name" value="AbiEii"/>
</dbReference>
<sequence length="262" mass="28495">MIDLTGRTDVPVPEDVVAAVGDRAARLGLVPLLIGAAARDLVIHARQQRDPVRATKDIDIAIAVRGDQEFSKLATALGHPTKGMHRFEVLGVEVDLVPFGGMEHERTIRFPDDHVLDVTGFEEAFSTSVVVRMPRGTEIRVADAPAQTALKILAWRDRRHTNTKDAADLFSILEAISEEPFVDDVWEDIDALDATDDDIISAASYRAGRLAAVPFSPGDGGAVMDVLLDPQLRGHLARDMRSSLAEDLLAAYTAGFRRGLEI</sequence>
<gene>
    <name evidence="1" type="ORF">BF93_17630</name>
</gene>
<dbReference type="Proteomes" id="UP000023067">
    <property type="component" value="Unassembled WGS sequence"/>
</dbReference>
<keyword evidence="2" id="KW-1185">Reference proteome</keyword>
<protein>
    <recommendedName>
        <fullName evidence="3">Nucleotidyltransferase</fullName>
    </recommendedName>
</protein>
<comment type="caution">
    <text evidence="1">The sequence shown here is derived from an EMBL/GenBank/DDBJ whole genome shotgun (WGS) entry which is preliminary data.</text>
</comment>
<accession>Z9JSN3</accession>